<reference evidence="1" key="1">
    <citation type="submission" date="2022-06" db="EMBL/GenBank/DDBJ databases">
        <title>Complete genome sequence of Streptomyces nigrescens HEK616.</title>
        <authorList>
            <person name="Asamizu S."/>
            <person name="Onaka H."/>
        </authorList>
    </citation>
    <scope>NUCLEOTIDE SEQUENCE</scope>
    <source>
        <strain evidence="1">HEK616</strain>
    </source>
</reference>
<organism evidence="1 2">
    <name type="scientific">Streptomyces nigrescens</name>
    <dbReference type="NCBI Taxonomy" id="1920"/>
    <lineage>
        <taxon>Bacteria</taxon>
        <taxon>Bacillati</taxon>
        <taxon>Actinomycetota</taxon>
        <taxon>Actinomycetes</taxon>
        <taxon>Kitasatosporales</taxon>
        <taxon>Streptomycetaceae</taxon>
        <taxon>Streptomyces</taxon>
    </lineage>
</organism>
<dbReference type="RefSeq" id="WP_261953250.1">
    <property type="nucleotide sequence ID" value="NZ_AP026073.1"/>
</dbReference>
<evidence type="ECO:0000313" key="1">
    <source>
        <dbReference type="EMBL" id="BDM69333.1"/>
    </source>
</evidence>
<name>A0ABM7ZSM3_STRNI</name>
<proteinExistence type="predicted"/>
<evidence type="ECO:0000313" key="2">
    <source>
        <dbReference type="Proteomes" id="UP001059597"/>
    </source>
</evidence>
<dbReference type="Proteomes" id="UP001059597">
    <property type="component" value="Chromosome"/>
</dbReference>
<gene>
    <name evidence="1" type="ORF">HEK616_28200</name>
</gene>
<sequence length="101" mass="11172">MGVNIMLDFEVHGLADEAQAKSVVSALAELIRAEGLQEHEVGLGRSVEDGRHWISGETDHPIGISRFYAWRPHFEAAFRERVHALAPAATAAINWHYPDGD</sequence>
<dbReference type="EMBL" id="AP026073">
    <property type="protein sequence ID" value="BDM69333.1"/>
    <property type="molecule type" value="Genomic_DNA"/>
</dbReference>
<keyword evidence="2" id="KW-1185">Reference proteome</keyword>
<protein>
    <submittedName>
        <fullName evidence="1">Uncharacterized protein</fullName>
    </submittedName>
</protein>
<accession>A0ABM7ZSM3</accession>